<dbReference type="EMBL" id="AMEM01000011">
    <property type="protein sequence ID" value="EKX91504.1"/>
    <property type="molecule type" value="Genomic_DNA"/>
</dbReference>
<dbReference type="Proteomes" id="UP000010445">
    <property type="component" value="Unassembled WGS sequence"/>
</dbReference>
<evidence type="ECO:0000313" key="2">
    <source>
        <dbReference type="Proteomes" id="UP000010445"/>
    </source>
</evidence>
<name>L1MKL6_9CORY</name>
<dbReference type="AlphaFoldDB" id="L1MKL6"/>
<proteinExistence type="predicted"/>
<accession>L1MKL6</accession>
<organism evidence="1 2">
    <name type="scientific">Corynebacterium durum F0235</name>
    <dbReference type="NCBI Taxonomy" id="1035195"/>
    <lineage>
        <taxon>Bacteria</taxon>
        <taxon>Bacillati</taxon>
        <taxon>Actinomycetota</taxon>
        <taxon>Actinomycetes</taxon>
        <taxon>Mycobacteriales</taxon>
        <taxon>Corynebacteriaceae</taxon>
        <taxon>Corynebacterium</taxon>
    </lineage>
</organism>
<dbReference type="STRING" id="1035195.HMPREF9997_00574"/>
<evidence type="ECO:0000313" key="1">
    <source>
        <dbReference type="EMBL" id="EKX91504.1"/>
    </source>
</evidence>
<gene>
    <name evidence="1" type="ORF">HMPREF9997_00574</name>
</gene>
<keyword evidence="2" id="KW-1185">Reference proteome</keyword>
<reference evidence="1 2" key="1">
    <citation type="submission" date="2012-05" db="EMBL/GenBank/DDBJ databases">
        <authorList>
            <person name="Weinstock G."/>
            <person name="Sodergren E."/>
            <person name="Lobos E.A."/>
            <person name="Fulton L."/>
            <person name="Fulton R."/>
            <person name="Courtney L."/>
            <person name="Fronick C."/>
            <person name="O'Laughlin M."/>
            <person name="Godfrey J."/>
            <person name="Wilson R.M."/>
            <person name="Miner T."/>
            <person name="Farmer C."/>
            <person name="Delehaunty K."/>
            <person name="Cordes M."/>
            <person name="Minx P."/>
            <person name="Tomlinson C."/>
            <person name="Chen J."/>
            <person name="Wollam A."/>
            <person name="Pepin K.H."/>
            <person name="Bhonagiri V."/>
            <person name="Zhang X."/>
            <person name="Suruliraj S."/>
            <person name="Warren W."/>
            <person name="Mitreva M."/>
            <person name="Mardis E.R."/>
            <person name="Wilson R.K."/>
        </authorList>
    </citation>
    <scope>NUCLEOTIDE SEQUENCE [LARGE SCALE GENOMIC DNA]</scope>
    <source>
        <strain evidence="1 2">F0235</strain>
    </source>
</reference>
<protein>
    <submittedName>
        <fullName evidence="1">Uncharacterized protein</fullName>
    </submittedName>
</protein>
<comment type="caution">
    <text evidence="1">The sequence shown here is derived from an EMBL/GenBank/DDBJ whole genome shotgun (WGS) entry which is preliminary data.</text>
</comment>
<dbReference type="HOGENOM" id="CLU_3078833_0_0_11"/>
<sequence>MATVTLDHTRIHRRDIMGSTSLKPTTMTAAISGNFQFSIVYWHQPDSRPRNH</sequence>